<dbReference type="InterPro" id="IPR050357">
    <property type="entry name" value="Arrestin_domain-protein"/>
</dbReference>
<accession>K2RHC6</accession>
<dbReference type="GO" id="GO:0030674">
    <property type="term" value="F:protein-macromolecule adaptor activity"/>
    <property type="evidence" value="ECO:0007669"/>
    <property type="project" value="TreeGrafter"/>
</dbReference>
<dbReference type="Proteomes" id="UP000007129">
    <property type="component" value="Unassembled WGS sequence"/>
</dbReference>
<evidence type="ECO:0000313" key="4">
    <source>
        <dbReference type="Proteomes" id="UP000007129"/>
    </source>
</evidence>
<dbReference type="GO" id="GO:0031625">
    <property type="term" value="F:ubiquitin protein ligase binding"/>
    <property type="evidence" value="ECO:0007669"/>
    <property type="project" value="TreeGrafter"/>
</dbReference>
<dbReference type="STRING" id="1126212.K2RHC6"/>
<gene>
    <name evidence="3" type="ORF">MPH_13465</name>
</gene>
<proteinExistence type="predicted"/>
<dbReference type="SUPFAM" id="SSF81296">
    <property type="entry name" value="E set domains"/>
    <property type="match status" value="1"/>
</dbReference>
<comment type="caution">
    <text evidence="3">The sequence shown here is derived from an EMBL/GenBank/DDBJ whole genome shotgun (WGS) entry which is preliminary data.</text>
</comment>
<reference evidence="3 4" key="1">
    <citation type="journal article" date="2012" name="BMC Genomics">
        <title>Tools to kill: Genome of one of the most destructive plant pathogenic fungi Macrophomina phaseolina.</title>
        <authorList>
            <person name="Islam M.S."/>
            <person name="Haque M.S."/>
            <person name="Islam M.M."/>
            <person name="Emdad E.M."/>
            <person name="Halim A."/>
            <person name="Hossen Q.M.M."/>
            <person name="Hossain M.Z."/>
            <person name="Ahmed B."/>
            <person name="Rahim S."/>
            <person name="Rahman M.S."/>
            <person name="Alam M.M."/>
            <person name="Hou S."/>
            <person name="Wan X."/>
            <person name="Saito J.A."/>
            <person name="Alam M."/>
        </authorList>
    </citation>
    <scope>NUCLEOTIDE SEQUENCE [LARGE SCALE GENOMIC DNA]</scope>
    <source>
        <strain evidence="3 4">MS6</strain>
    </source>
</reference>
<name>K2RHC6_MACPH</name>
<evidence type="ECO:0000259" key="2">
    <source>
        <dbReference type="Pfam" id="PF00339"/>
    </source>
</evidence>
<dbReference type="EMBL" id="AHHD01000642">
    <property type="protein sequence ID" value="EKG09489.1"/>
    <property type="molecule type" value="Genomic_DNA"/>
</dbReference>
<dbReference type="Gene3D" id="2.60.40.640">
    <property type="match status" value="1"/>
</dbReference>
<sequence>MTVTVRKVANIKKLDLHFIGKSKTEWPKGIGPNRTIFNEERMFLDHVWRFVNTQADDARGSLPTGHRAASDQPRSSGHLSSRPSFDPKPENSGFSNGRGKGSDIFQAVWLIASKEGNAEPIGRDAHIGFEIFHPGVYVYNFDLPLDNHLPESIKLRFGNVKYYLKISIERPKLFRRNLSGTQEVRVIRAPATESWDQSSVIANRRNWHGRAYYEVVLFGKSFRLGSAIPMFFKFTPLSKVRCRGINVLLAEEIEFRTSDETDYRWKQNGAIPLLGRTFGNCLHELGPIRNSVLAGPIEFDSCGVNLAGADIPFGSDADHESGSSWADDIGAKEIELSVHLPHYIATEPDDEGMHLDTTFHDIRIQHKIKRLLLGRLYILVYFGLAMRNLLGCQGRIHMWLKGKIIGKALFVVTPPAQYGSIMLAQCRFCQGRIVLDFVMVKESIDEWRND</sequence>
<dbReference type="PANTHER" id="PTHR11188">
    <property type="entry name" value="ARRESTIN DOMAIN CONTAINING PROTEIN"/>
    <property type="match status" value="1"/>
</dbReference>
<dbReference type="OrthoDB" id="2238745at2759"/>
<dbReference type="VEuPathDB" id="FungiDB:MPH_13465"/>
<dbReference type="InterPro" id="IPR014752">
    <property type="entry name" value="Arrestin-like_C"/>
</dbReference>
<feature type="domain" description="Arrestin-like N-terminal" evidence="2">
    <location>
        <begin position="132"/>
        <end position="188"/>
    </location>
</feature>
<organism evidence="3 4">
    <name type="scientific">Macrophomina phaseolina (strain MS6)</name>
    <name type="common">Charcoal rot fungus</name>
    <dbReference type="NCBI Taxonomy" id="1126212"/>
    <lineage>
        <taxon>Eukaryota</taxon>
        <taxon>Fungi</taxon>
        <taxon>Dikarya</taxon>
        <taxon>Ascomycota</taxon>
        <taxon>Pezizomycotina</taxon>
        <taxon>Dothideomycetes</taxon>
        <taxon>Dothideomycetes incertae sedis</taxon>
        <taxon>Botryosphaeriales</taxon>
        <taxon>Botryosphaeriaceae</taxon>
        <taxon>Macrophomina</taxon>
    </lineage>
</organism>
<feature type="region of interest" description="Disordered" evidence="1">
    <location>
        <begin position="58"/>
        <end position="98"/>
    </location>
</feature>
<dbReference type="HOGENOM" id="CLU_608418_0_0_1"/>
<protein>
    <submittedName>
        <fullName evidence="3">Arrestin-like protein</fullName>
    </submittedName>
</protein>
<evidence type="ECO:0000313" key="3">
    <source>
        <dbReference type="EMBL" id="EKG09489.1"/>
    </source>
</evidence>
<dbReference type="PANTHER" id="PTHR11188:SF174">
    <property type="entry name" value="ARRESTIN-RELATED TRAFFICKING ADAPTER 10-RELATED"/>
    <property type="match status" value="1"/>
</dbReference>
<dbReference type="GO" id="GO:0070086">
    <property type="term" value="P:ubiquitin-dependent endocytosis"/>
    <property type="evidence" value="ECO:0007669"/>
    <property type="project" value="TreeGrafter"/>
</dbReference>
<dbReference type="AlphaFoldDB" id="K2RHC6"/>
<dbReference type="InParanoid" id="K2RHC6"/>
<dbReference type="InterPro" id="IPR014756">
    <property type="entry name" value="Ig_E-set"/>
</dbReference>
<dbReference type="InterPro" id="IPR011021">
    <property type="entry name" value="Arrestin-like_N"/>
</dbReference>
<dbReference type="GO" id="GO:0005829">
    <property type="term" value="C:cytosol"/>
    <property type="evidence" value="ECO:0007669"/>
    <property type="project" value="TreeGrafter"/>
</dbReference>
<dbReference type="eggNOG" id="KOG3780">
    <property type="taxonomic scope" value="Eukaryota"/>
</dbReference>
<dbReference type="Pfam" id="PF00339">
    <property type="entry name" value="Arrestin_N"/>
    <property type="match status" value="1"/>
</dbReference>
<evidence type="ECO:0000256" key="1">
    <source>
        <dbReference type="SAM" id="MobiDB-lite"/>
    </source>
</evidence>
<feature type="compositionally biased region" description="Polar residues" evidence="1">
    <location>
        <begin position="72"/>
        <end position="83"/>
    </location>
</feature>